<keyword evidence="6" id="KW-0732">Signal</keyword>
<keyword evidence="3" id="KW-0646">Protease inhibitor</keyword>
<evidence type="ECO:0000313" key="7">
    <source>
        <dbReference type="Proteomes" id="UP000192223"/>
    </source>
</evidence>
<accession>A0A1W4X5A4</accession>
<dbReference type="RefSeq" id="XP_018327568.1">
    <property type="nucleotide sequence ID" value="XM_018472066.2"/>
</dbReference>
<keyword evidence="7" id="KW-1185">Reference proteome</keyword>
<reference evidence="8" key="1">
    <citation type="submission" date="2025-08" db="UniProtKB">
        <authorList>
            <consortium name="RefSeq"/>
        </authorList>
    </citation>
    <scope>IDENTIFICATION</scope>
    <source>
        <tissue evidence="8">Entire body</tissue>
    </source>
</reference>
<dbReference type="GeneID" id="108738585"/>
<keyword evidence="2" id="KW-0964">Secreted</keyword>
<evidence type="ECO:0000313" key="8">
    <source>
        <dbReference type="RefSeq" id="XP_018327568.1"/>
    </source>
</evidence>
<dbReference type="KEGG" id="apln:108738585"/>
<dbReference type="GO" id="GO:0005576">
    <property type="term" value="C:extracellular region"/>
    <property type="evidence" value="ECO:0007669"/>
    <property type="project" value="UniProtKB-SubCell"/>
</dbReference>
<evidence type="ECO:0000256" key="1">
    <source>
        <dbReference type="ARBA" id="ARBA00004613"/>
    </source>
</evidence>
<evidence type="ECO:0000256" key="5">
    <source>
        <dbReference type="ARBA" id="ARBA00029459"/>
    </source>
</evidence>
<evidence type="ECO:0000256" key="4">
    <source>
        <dbReference type="ARBA" id="ARBA00022900"/>
    </source>
</evidence>
<comment type="similarity">
    <text evidence="5">Belongs to the protease inhibitor I19 family.</text>
</comment>
<dbReference type="GO" id="GO:0004867">
    <property type="term" value="F:serine-type endopeptidase inhibitor activity"/>
    <property type="evidence" value="ECO:0007669"/>
    <property type="project" value="UniProtKB-KW"/>
</dbReference>
<feature type="chain" id="PRO_5010705317" evidence="6">
    <location>
        <begin position="19"/>
        <end position="138"/>
    </location>
</feature>
<dbReference type="InParanoid" id="A0A1W4X5A4"/>
<keyword evidence="4" id="KW-0722">Serine protease inhibitor</keyword>
<comment type="subcellular location">
    <subcellularLocation>
        <location evidence="1">Secreted</location>
    </subcellularLocation>
</comment>
<evidence type="ECO:0000256" key="2">
    <source>
        <dbReference type="ARBA" id="ARBA00022525"/>
    </source>
</evidence>
<name>A0A1W4X5A4_AGRPL</name>
<dbReference type="InterPro" id="IPR036201">
    <property type="entry name" value="Pacifastin_dom_sf"/>
</dbReference>
<evidence type="ECO:0000256" key="6">
    <source>
        <dbReference type="SAM" id="SignalP"/>
    </source>
</evidence>
<dbReference type="SUPFAM" id="SSF57283">
    <property type="entry name" value="PMP inhibitors"/>
    <property type="match status" value="1"/>
</dbReference>
<dbReference type="AlphaFoldDB" id="A0A1W4X5A4"/>
<dbReference type="Proteomes" id="UP000192223">
    <property type="component" value="Unplaced"/>
</dbReference>
<evidence type="ECO:0000256" key="3">
    <source>
        <dbReference type="ARBA" id="ARBA00022690"/>
    </source>
</evidence>
<protein>
    <submittedName>
        <fullName evidence="8">Uncharacterized protein LOC108738585</fullName>
    </submittedName>
</protein>
<gene>
    <name evidence="8" type="primary">LOC108738585</name>
</gene>
<feature type="signal peptide" evidence="6">
    <location>
        <begin position="1"/>
        <end position="18"/>
    </location>
</feature>
<organism evidence="7 8">
    <name type="scientific">Agrilus planipennis</name>
    <name type="common">Emerald ash borer</name>
    <name type="synonym">Agrilus marcopoli</name>
    <dbReference type="NCBI Taxonomy" id="224129"/>
    <lineage>
        <taxon>Eukaryota</taxon>
        <taxon>Metazoa</taxon>
        <taxon>Ecdysozoa</taxon>
        <taxon>Arthropoda</taxon>
        <taxon>Hexapoda</taxon>
        <taxon>Insecta</taxon>
        <taxon>Pterygota</taxon>
        <taxon>Neoptera</taxon>
        <taxon>Endopterygota</taxon>
        <taxon>Coleoptera</taxon>
        <taxon>Polyphaga</taxon>
        <taxon>Elateriformia</taxon>
        <taxon>Buprestoidea</taxon>
        <taxon>Buprestidae</taxon>
        <taxon>Agrilinae</taxon>
        <taxon>Agrilus</taxon>
    </lineage>
</organism>
<proteinExistence type="inferred from homology"/>
<sequence>MYKFPMVVLFSITYFGQCIIPAVESKATACDPKRKDPTYKDSKMTCAECSCVKNGKALVCTENRCKWNDGTTVNKYGVDFDLPVVKLCEPGMSVYNNCNVCTCGTNYQPTICHLITCNARLLELMTKSNPNYPFLEKS</sequence>